<feature type="compositionally biased region" description="Basic and acidic residues" evidence="1">
    <location>
        <begin position="238"/>
        <end position="250"/>
    </location>
</feature>
<proteinExistence type="predicted"/>
<feature type="compositionally biased region" description="Basic and acidic residues" evidence="1">
    <location>
        <begin position="431"/>
        <end position="458"/>
    </location>
</feature>
<accession>A0AAN9G2Q9</accession>
<evidence type="ECO:0000313" key="2">
    <source>
        <dbReference type="EMBL" id="KAK7093166.1"/>
    </source>
</evidence>
<evidence type="ECO:0000256" key="1">
    <source>
        <dbReference type="SAM" id="MobiDB-lite"/>
    </source>
</evidence>
<dbReference type="AlphaFoldDB" id="A0AAN9G2Q9"/>
<feature type="compositionally biased region" description="Basic and acidic residues" evidence="1">
    <location>
        <begin position="217"/>
        <end position="228"/>
    </location>
</feature>
<gene>
    <name evidence="2" type="ORF">V1264_008808</name>
</gene>
<protein>
    <submittedName>
        <fullName evidence="2">Uncharacterized protein</fullName>
    </submittedName>
</protein>
<feature type="region of interest" description="Disordered" evidence="1">
    <location>
        <begin position="428"/>
        <end position="458"/>
    </location>
</feature>
<reference evidence="2 3" key="1">
    <citation type="submission" date="2024-02" db="EMBL/GenBank/DDBJ databases">
        <title>Chromosome-scale genome assembly of the rough periwinkle Littorina saxatilis.</title>
        <authorList>
            <person name="De Jode A."/>
            <person name="Faria R."/>
            <person name="Formenti G."/>
            <person name="Sims Y."/>
            <person name="Smith T.P."/>
            <person name="Tracey A."/>
            <person name="Wood J.M.D."/>
            <person name="Zagrodzka Z.B."/>
            <person name="Johannesson K."/>
            <person name="Butlin R.K."/>
            <person name="Leder E.H."/>
        </authorList>
    </citation>
    <scope>NUCLEOTIDE SEQUENCE [LARGE SCALE GENOMIC DNA]</scope>
    <source>
        <strain evidence="2">Snail1</strain>
        <tissue evidence="2">Muscle</tissue>
    </source>
</reference>
<sequence length="546" mass="60867">MDWPALKKLGKKQFDGLSSEVQGYYTDVRDTAEAEDQEASSRLYNFTMHFLTSCCSLLASDTAPLEPELVKSIQHCCHGYSQLCRSATVDSTKMVTGLKTMLYIVAKLNGKVSVQTHMDLSSHILDTVKCVSPLQTNDQVCDLITKFYSCLWNAAIMFERQGQATLLEVCQLRFSALRILAQRPSAAESCLEKVVIVLNVFEHKSKEKASSSSKGRQLSDGKSKDKRCSGKGKTKPVKGRDKERAQAEGKQDDDDVEKCECVSSQPAELCVFSLALGLLQELPKPESVGSSPVLKLCIALYDFLASFSILEHTLTLRTAMCNLAHHGNGKKLAVTQVLNNFFNLTEIVEQVCTESEMKANLTNLLNKAHTWAKQLSGAGDSSPHLDSIQWLLKQIKARKVTSHFLVSINNVTLLLTVLTEIQSFLAEGETDGERDSQGKGETDGERDSQGKEEREKQVKTRLDAHRCWLVLYHRALLELHSHKTEANLDEVHSQVDRQLTAYTAAIDSAAWSPDTEMNERYYLGSVCVKLGHLQYNHSRDREAVPF</sequence>
<keyword evidence="3" id="KW-1185">Reference proteome</keyword>
<dbReference type="EMBL" id="JBAMIC010000021">
    <property type="protein sequence ID" value="KAK7093166.1"/>
    <property type="molecule type" value="Genomic_DNA"/>
</dbReference>
<dbReference type="Proteomes" id="UP001374579">
    <property type="component" value="Unassembled WGS sequence"/>
</dbReference>
<organism evidence="2 3">
    <name type="scientific">Littorina saxatilis</name>
    <dbReference type="NCBI Taxonomy" id="31220"/>
    <lineage>
        <taxon>Eukaryota</taxon>
        <taxon>Metazoa</taxon>
        <taxon>Spiralia</taxon>
        <taxon>Lophotrochozoa</taxon>
        <taxon>Mollusca</taxon>
        <taxon>Gastropoda</taxon>
        <taxon>Caenogastropoda</taxon>
        <taxon>Littorinimorpha</taxon>
        <taxon>Littorinoidea</taxon>
        <taxon>Littorinidae</taxon>
        <taxon>Littorina</taxon>
    </lineage>
</organism>
<name>A0AAN9G2Q9_9CAEN</name>
<feature type="region of interest" description="Disordered" evidence="1">
    <location>
        <begin position="208"/>
        <end position="251"/>
    </location>
</feature>
<comment type="caution">
    <text evidence="2">The sequence shown here is derived from an EMBL/GenBank/DDBJ whole genome shotgun (WGS) entry which is preliminary data.</text>
</comment>
<evidence type="ECO:0000313" key="3">
    <source>
        <dbReference type="Proteomes" id="UP001374579"/>
    </source>
</evidence>